<dbReference type="RefSeq" id="WP_348739298.1">
    <property type="nucleotide sequence ID" value="NZ_CAXJRC010000041.1"/>
</dbReference>
<reference evidence="1 2" key="1">
    <citation type="submission" date="2024-05" db="EMBL/GenBank/DDBJ databases">
        <authorList>
            <person name="Duchaud E."/>
        </authorList>
    </citation>
    <scope>NUCLEOTIDE SEQUENCE [LARGE SCALE GENOMIC DNA]</scope>
    <source>
        <strain evidence="1">Ena-SAMPLE-TAB-13-05-2024-13:56:06:370-140305</strain>
    </source>
</reference>
<name>A0ABP1FBI9_9FLAO</name>
<evidence type="ECO:0000313" key="2">
    <source>
        <dbReference type="Proteomes" id="UP001497602"/>
    </source>
</evidence>
<accession>A0ABP1FBI9</accession>
<sequence>MNYFIKSILYLTTIIFLSNCSTTTLVKQWKNPDAENISISKILIVGLTPNIKTREKFENNLKKEFKLKGIEAIISLNVFEPSFRTEKKSKKELKVIEDILIANYFDAVIFSKVKGVEDKVIFSDKYYNKEYLTIKFKEDYYNHQDILINPKYFEKYKIYHAETSLFCICPTKERELIWKGYIDIIDPKSIDETINDYINLLVLTLEEQLLIPN</sequence>
<proteinExistence type="predicted"/>
<keyword evidence="2" id="KW-1185">Reference proteome</keyword>
<evidence type="ECO:0008006" key="3">
    <source>
        <dbReference type="Google" id="ProtNLM"/>
    </source>
</evidence>
<gene>
    <name evidence="1" type="ORF">T190115A13A_40225</name>
</gene>
<protein>
    <recommendedName>
        <fullName evidence="3">Cardiolipin synthetase</fullName>
    </recommendedName>
</protein>
<organism evidence="1 2">
    <name type="scientific">Tenacibaculum vairaonense</name>
    <dbReference type="NCBI Taxonomy" id="3137860"/>
    <lineage>
        <taxon>Bacteria</taxon>
        <taxon>Pseudomonadati</taxon>
        <taxon>Bacteroidota</taxon>
        <taxon>Flavobacteriia</taxon>
        <taxon>Flavobacteriales</taxon>
        <taxon>Flavobacteriaceae</taxon>
        <taxon>Tenacibaculum</taxon>
    </lineage>
</organism>
<comment type="caution">
    <text evidence="1">The sequence shown here is derived from an EMBL/GenBank/DDBJ whole genome shotgun (WGS) entry which is preliminary data.</text>
</comment>
<evidence type="ECO:0000313" key="1">
    <source>
        <dbReference type="EMBL" id="CAL2107703.1"/>
    </source>
</evidence>
<dbReference type="Proteomes" id="UP001497602">
    <property type="component" value="Unassembled WGS sequence"/>
</dbReference>
<dbReference type="EMBL" id="CAXJRC010000041">
    <property type="protein sequence ID" value="CAL2107703.1"/>
    <property type="molecule type" value="Genomic_DNA"/>
</dbReference>